<keyword evidence="1" id="KW-1133">Transmembrane helix</keyword>
<dbReference type="AlphaFoldDB" id="A0A4Z0A1M3"/>
<dbReference type="GO" id="GO:1902600">
    <property type="term" value="P:proton transmembrane transport"/>
    <property type="evidence" value="ECO:0007669"/>
    <property type="project" value="TreeGrafter"/>
</dbReference>
<evidence type="ECO:0000313" key="3">
    <source>
        <dbReference type="Proteomes" id="UP000298061"/>
    </source>
</evidence>
<evidence type="ECO:0000256" key="1">
    <source>
        <dbReference type="SAM" id="Phobius"/>
    </source>
</evidence>
<dbReference type="GO" id="GO:0006813">
    <property type="term" value="P:potassium ion transport"/>
    <property type="evidence" value="ECO:0007669"/>
    <property type="project" value="TreeGrafter"/>
</dbReference>
<dbReference type="PANTHER" id="PTHR28062:SF1">
    <property type="entry name" value="TRANSMEMBRANE PROTEIN"/>
    <property type="match status" value="1"/>
</dbReference>
<dbReference type="Pfam" id="PF10173">
    <property type="entry name" value="Mit_KHE1"/>
    <property type="match status" value="1"/>
</dbReference>
<reference evidence="2 3" key="1">
    <citation type="submission" date="2019-02" db="EMBL/GenBank/DDBJ databases">
        <title>Genome sequencing of the rare red list fungi Hericium alpestre (H. flagellum).</title>
        <authorList>
            <person name="Buettner E."/>
            <person name="Kellner H."/>
        </authorList>
    </citation>
    <scope>NUCLEOTIDE SEQUENCE [LARGE SCALE GENOMIC DNA]</scope>
    <source>
        <strain evidence="2 3">DSM 108284</strain>
    </source>
</reference>
<dbReference type="InterPro" id="IPR018786">
    <property type="entry name" value="Mit_KHE1"/>
</dbReference>
<dbReference type="PANTHER" id="PTHR28062">
    <property type="entry name" value="K+-H+ EXCHANGE-LIKE PROTEIN"/>
    <property type="match status" value="1"/>
</dbReference>
<dbReference type="STRING" id="135208.A0A4Z0A1M3"/>
<dbReference type="Proteomes" id="UP000298061">
    <property type="component" value="Unassembled WGS sequence"/>
</dbReference>
<comment type="caution">
    <text evidence="2">The sequence shown here is derived from an EMBL/GenBank/DDBJ whole genome shotgun (WGS) entry which is preliminary data.</text>
</comment>
<sequence length="188" mass="21450">MSIARKARLPMRIIALPLTSAVRNPKHVSEGPLPLVYYHFQTPPPPPDRKQGWTDWATTKAAQTWADFGKAPETNWKYKVFIYGERLIDRIDFEELGLKGIDPSLGPRISELRPPSKGEKEESEKGVVIPLVHPKFLVPPPLAHLRMMLEKRTPRHRRGFWIWLIAAPMTAPFMLIRASSTPELPFAC</sequence>
<keyword evidence="1" id="KW-0472">Membrane</keyword>
<feature type="transmembrane region" description="Helical" evidence="1">
    <location>
        <begin position="160"/>
        <end position="178"/>
    </location>
</feature>
<accession>A0A4Z0A1M3</accession>
<name>A0A4Z0A1M3_9AGAM</name>
<proteinExistence type="predicted"/>
<keyword evidence="1" id="KW-0812">Transmembrane</keyword>
<protein>
    <submittedName>
        <fullName evidence="2">Uncharacterized protein</fullName>
    </submittedName>
</protein>
<dbReference type="OrthoDB" id="5562676at2759"/>
<evidence type="ECO:0000313" key="2">
    <source>
        <dbReference type="EMBL" id="TFY79608.1"/>
    </source>
</evidence>
<dbReference type="EMBL" id="SFCI01000470">
    <property type="protein sequence ID" value="TFY79608.1"/>
    <property type="molecule type" value="Genomic_DNA"/>
</dbReference>
<keyword evidence="3" id="KW-1185">Reference proteome</keyword>
<gene>
    <name evidence="2" type="ORF">EWM64_g4401</name>
</gene>
<organism evidence="2 3">
    <name type="scientific">Hericium alpestre</name>
    <dbReference type="NCBI Taxonomy" id="135208"/>
    <lineage>
        <taxon>Eukaryota</taxon>
        <taxon>Fungi</taxon>
        <taxon>Dikarya</taxon>
        <taxon>Basidiomycota</taxon>
        <taxon>Agaricomycotina</taxon>
        <taxon>Agaricomycetes</taxon>
        <taxon>Russulales</taxon>
        <taxon>Hericiaceae</taxon>
        <taxon>Hericium</taxon>
    </lineage>
</organism>
<dbReference type="GO" id="GO:0005743">
    <property type="term" value="C:mitochondrial inner membrane"/>
    <property type="evidence" value="ECO:0007669"/>
    <property type="project" value="TreeGrafter"/>
</dbReference>